<dbReference type="PANTHER" id="PTHR28097:SF1">
    <property type="entry name" value="PHEROMONE A FACTOR RECEPTOR"/>
    <property type="match status" value="1"/>
</dbReference>
<dbReference type="Gene3D" id="1.20.1070.10">
    <property type="entry name" value="Rhodopsin 7-helix transmembrane proteins"/>
    <property type="match status" value="1"/>
</dbReference>
<evidence type="ECO:0000256" key="3">
    <source>
        <dbReference type="ARBA" id="ARBA00022507"/>
    </source>
</evidence>
<keyword evidence="5 11" id="KW-1133">Transmembrane helix</keyword>
<evidence type="ECO:0000256" key="4">
    <source>
        <dbReference type="ARBA" id="ARBA00022692"/>
    </source>
</evidence>
<feature type="transmembrane region" description="Helical" evidence="11">
    <location>
        <begin position="226"/>
        <end position="251"/>
    </location>
</feature>
<comment type="subcellular location">
    <subcellularLocation>
        <location evidence="1">Membrane</location>
        <topology evidence="1">Multi-pass membrane protein</topology>
    </subcellularLocation>
</comment>
<feature type="transmembrane region" description="Helical" evidence="11">
    <location>
        <begin position="143"/>
        <end position="164"/>
    </location>
</feature>
<sequence length="579" mass="64888">MVFFIATPTPFIFSHSQHIHFSTEHTHTQNQLRLAMAEALLLAALANARQVGDAFVVPVPSLAEQPTSLTVNLGFRVALGIIADLACLVPLWILVRNGEFAASLFVLNVVLYNVDTVVNSLIWRDNDTLSWWPGMGFCDFDNFYRNFSKALFLTCLLAIMRNLAIQVGELRAHPLSVHERRRRNLIQGLIIFPWPLSLLAWTYPLSMQRYVIGTLSGCDWAASPSWPYLVFFVIPPIIIGGLTLIYSILIFHRYRQLSKVNDPVLSTNSTIQRRSLRTRRRLYLMVISIIVPFYPIVVLLAVLNIVYMDGVQPFDYHQMHNPPPPFPWDTIFLLPSDQVGWAYRNTQYISILTAIPICGFFGTTRDAINIYRRALLSLGLGRVFPVLKEVYDPDRDRSGTGSNSTTVKGSSKILTSHALKSVTSSSSVTRSGTQSFGHDTIVSHDVDLESGQLPTVHTAHHSRVTEPRRTATADGAVPDPIHRNPFPFRTYLNLHLPRFGRSSAEKDASREPAQAPRRVSHTSQASGDSQPRTPGHDDDEARLNTAWAEDQSRGVGAQERARIDSEFTSRLLQRGASQV</sequence>
<feature type="domain" description="G-protein coupled receptors family 1 profile" evidence="12">
    <location>
        <begin position="150"/>
        <end position="299"/>
    </location>
</feature>
<feature type="compositionally biased region" description="Polar residues" evidence="10">
    <location>
        <begin position="521"/>
        <end position="532"/>
    </location>
</feature>
<dbReference type="PROSITE" id="PS50262">
    <property type="entry name" value="G_PROTEIN_RECEP_F1_2"/>
    <property type="match status" value="1"/>
</dbReference>
<feature type="transmembrane region" description="Helical" evidence="11">
    <location>
        <begin position="73"/>
        <end position="95"/>
    </location>
</feature>
<dbReference type="GO" id="GO:0000750">
    <property type="term" value="P:pheromone-dependent signal transduction involved in conjugation with cellular fusion"/>
    <property type="evidence" value="ECO:0007669"/>
    <property type="project" value="TreeGrafter"/>
</dbReference>
<evidence type="ECO:0000313" key="13">
    <source>
        <dbReference type="EMBL" id="KAJ6446524.1"/>
    </source>
</evidence>
<reference evidence="13" key="1">
    <citation type="submission" date="2023-01" db="EMBL/GenBank/DDBJ databases">
        <title>The growth and conidiation of Purpureocillium lavendulum are regulated by nitrogen source and histone H3K14 acetylation.</title>
        <authorList>
            <person name="Tang P."/>
            <person name="Han J."/>
            <person name="Zhang C."/>
            <person name="Tang P."/>
            <person name="Qi F."/>
            <person name="Zhang K."/>
            <person name="Liang L."/>
        </authorList>
    </citation>
    <scope>NUCLEOTIDE SEQUENCE</scope>
    <source>
        <strain evidence="13">YMF1.00683</strain>
    </source>
</reference>
<keyword evidence="14" id="KW-1185">Reference proteome</keyword>
<name>A0AB34G5X5_9HYPO</name>
<dbReference type="Pfam" id="PF02076">
    <property type="entry name" value="STE3"/>
    <property type="match status" value="1"/>
</dbReference>
<dbReference type="EMBL" id="JAQHRD010000001">
    <property type="protein sequence ID" value="KAJ6446524.1"/>
    <property type="molecule type" value="Genomic_DNA"/>
</dbReference>
<evidence type="ECO:0000256" key="7">
    <source>
        <dbReference type="ARBA" id="ARBA00023136"/>
    </source>
</evidence>
<protein>
    <submittedName>
        <fullName evidence="13">Pheromone receptor</fullName>
    </submittedName>
</protein>
<evidence type="ECO:0000256" key="9">
    <source>
        <dbReference type="ARBA" id="ARBA00023224"/>
    </source>
</evidence>
<evidence type="ECO:0000256" key="6">
    <source>
        <dbReference type="ARBA" id="ARBA00023040"/>
    </source>
</evidence>
<organism evidence="13 14">
    <name type="scientific">Purpureocillium lavendulum</name>
    <dbReference type="NCBI Taxonomy" id="1247861"/>
    <lineage>
        <taxon>Eukaryota</taxon>
        <taxon>Fungi</taxon>
        <taxon>Dikarya</taxon>
        <taxon>Ascomycota</taxon>
        <taxon>Pezizomycotina</taxon>
        <taxon>Sordariomycetes</taxon>
        <taxon>Hypocreomycetidae</taxon>
        <taxon>Hypocreales</taxon>
        <taxon>Ophiocordycipitaceae</taxon>
        <taxon>Purpureocillium</taxon>
    </lineage>
</organism>
<feature type="transmembrane region" description="Helical" evidence="11">
    <location>
        <begin position="282"/>
        <end position="307"/>
    </location>
</feature>
<evidence type="ECO:0000256" key="1">
    <source>
        <dbReference type="ARBA" id="ARBA00004141"/>
    </source>
</evidence>
<keyword evidence="9" id="KW-0807">Transducer</keyword>
<evidence type="ECO:0000256" key="5">
    <source>
        <dbReference type="ARBA" id="ARBA00022989"/>
    </source>
</evidence>
<evidence type="ECO:0000256" key="11">
    <source>
        <dbReference type="SAM" id="Phobius"/>
    </source>
</evidence>
<keyword evidence="3" id="KW-0589">Pheromone response</keyword>
<dbReference type="AlphaFoldDB" id="A0AB34G5X5"/>
<evidence type="ECO:0000313" key="14">
    <source>
        <dbReference type="Proteomes" id="UP001163105"/>
    </source>
</evidence>
<dbReference type="InterPro" id="IPR017452">
    <property type="entry name" value="GPCR_Rhodpsn_7TM"/>
</dbReference>
<dbReference type="Proteomes" id="UP001163105">
    <property type="component" value="Unassembled WGS sequence"/>
</dbReference>
<comment type="caution">
    <text evidence="13">The sequence shown here is derived from an EMBL/GenBank/DDBJ whole genome shotgun (WGS) entry which is preliminary data.</text>
</comment>
<gene>
    <name evidence="13" type="primary">STE3</name>
    <name evidence="13" type="ORF">O9K51_01297</name>
</gene>
<dbReference type="InterPro" id="IPR001499">
    <property type="entry name" value="GPCR_STE3"/>
</dbReference>
<dbReference type="GO" id="GO:0005886">
    <property type="term" value="C:plasma membrane"/>
    <property type="evidence" value="ECO:0007669"/>
    <property type="project" value="TreeGrafter"/>
</dbReference>
<feature type="transmembrane region" description="Helical" evidence="11">
    <location>
        <begin position="102"/>
        <end position="123"/>
    </location>
</feature>
<evidence type="ECO:0000256" key="10">
    <source>
        <dbReference type="SAM" id="MobiDB-lite"/>
    </source>
</evidence>
<keyword evidence="6" id="KW-0297">G-protein coupled receptor</keyword>
<evidence type="ECO:0000256" key="2">
    <source>
        <dbReference type="ARBA" id="ARBA00011085"/>
    </source>
</evidence>
<evidence type="ECO:0000256" key="8">
    <source>
        <dbReference type="ARBA" id="ARBA00023170"/>
    </source>
</evidence>
<evidence type="ECO:0000259" key="12">
    <source>
        <dbReference type="PROSITE" id="PS50262"/>
    </source>
</evidence>
<feature type="region of interest" description="Disordered" evidence="10">
    <location>
        <begin position="502"/>
        <end position="561"/>
    </location>
</feature>
<keyword evidence="8 13" id="KW-0675">Receptor</keyword>
<dbReference type="PANTHER" id="PTHR28097">
    <property type="entry name" value="PHEROMONE A FACTOR RECEPTOR"/>
    <property type="match status" value="1"/>
</dbReference>
<dbReference type="SUPFAM" id="SSF81321">
    <property type="entry name" value="Family A G protein-coupled receptor-like"/>
    <property type="match status" value="1"/>
</dbReference>
<proteinExistence type="inferred from homology"/>
<feature type="region of interest" description="Disordered" evidence="10">
    <location>
        <begin position="454"/>
        <end position="483"/>
    </location>
</feature>
<dbReference type="GO" id="GO:0004932">
    <property type="term" value="F:mating-type factor pheromone receptor activity"/>
    <property type="evidence" value="ECO:0007669"/>
    <property type="project" value="InterPro"/>
</dbReference>
<accession>A0AB34G5X5</accession>
<comment type="similarity">
    <text evidence="2">Belongs to the G-protein coupled receptor 4 family.</text>
</comment>
<feature type="transmembrane region" description="Helical" evidence="11">
    <location>
        <begin position="185"/>
        <end position="206"/>
    </location>
</feature>
<keyword evidence="4 11" id="KW-0812">Transmembrane</keyword>
<keyword evidence="7 11" id="KW-0472">Membrane</keyword>